<proteinExistence type="predicted"/>
<sequence>MKGGKIIKHLFMEIYPKINFKYSWIYDQTWKDLFGKKNYPSPRVILSYTKKMENLWRREEKRILQELSRITHLNWQEESINCYVVGKCKPFSDPLTLHIYENMPDYFVDVLIHELIHNLFIQPGNEQKTRRAWQYFHRRYKNLPFNTRIHIPLHAIHSHIYYKLFNEKRLKRDIKLISFLPDYKKSWQVVQKDGYKKIINEFTRRVGQS</sequence>
<evidence type="ECO:0000313" key="2">
    <source>
        <dbReference type="Proteomes" id="UP000178647"/>
    </source>
</evidence>
<gene>
    <name evidence="1" type="ORF">A2896_02890</name>
</gene>
<comment type="caution">
    <text evidence="1">The sequence shown here is derived from an EMBL/GenBank/DDBJ whole genome shotgun (WGS) entry which is preliminary data.</text>
</comment>
<accession>A0A1G2EEV6</accession>
<dbReference type="Proteomes" id="UP000178647">
    <property type="component" value="Unassembled WGS sequence"/>
</dbReference>
<organism evidence="1 2">
    <name type="scientific">Candidatus Nealsonbacteria bacterium RIFCSPLOWO2_01_FULL_43_32</name>
    <dbReference type="NCBI Taxonomy" id="1801672"/>
    <lineage>
        <taxon>Bacteria</taxon>
        <taxon>Candidatus Nealsoniibacteriota</taxon>
    </lineage>
</organism>
<evidence type="ECO:0008006" key="3">
    <source>
        <dbReference type="Google" id="ProtNLM"/>
    </source>
</evidence>
<name>A0A1G2EEV6_9BACT</name>
<dbReference type="EMBL" id="MHMH01000022">
    <property type="protein sequence ID" value="OGZ23871.1"/>
    <property type="molecule type" value="Genomic_DNA"/>
</dbReference>
<dbReference type="AlphaFoldDB" id="A0A1G2EEV6"/>
<evidence type="ECO:0000313" key="1">
    <source>
        <dbReference type="EMBL" id="OGZ23871.1"/>
    </source>
</evidence>
<protein>
    <recommendedName>
        <fullName evidence="3">SprT-like domain-containing protein</fullName>
    </recommendedName>
</protein>
<dbReference type="STRING" id="1801672.A2896_02890"/>
<reference evidence="1 2" key="1">
    <citation type="journal article" date="2016" name="Nat. Commun.">
        <title>Thousands of microbial genomes shed light on interconnected biogeochemical processes in an aquifer system.</title>
        <authorList>
            <person name="Anantharaman K."/>
            <person name="Brown C.T."/>
            <person name="Hug L.A."/>
            <person name="Sharon I."/>
            <person name="Castelle C.J."/>
            <person name="Probst A.J."/>
            <person name="Thomas B.C."/>
            <person name="Singh A."/>
            <person name="Wilkins M.J."/>
            <person name="Karaoz U."/>
            <person name="Brodie E.L."/>
            <person name="Williams K.H."/>
            <person name="Hubbard S.S."/>
            <person name="Banfield J.F."/>
        </authorList>
    </citation>
    <scope>NUCLEOTIDE SEQUENCE [LARGE SCALE GENOMIC DNA]</scope>
</reference>